<gene>
    <name evidence="2" type="ORF">OMP38_11830</name>
</gene>
<evidence type="ECO:0000259" key="1">
    <source>
        <dbReference type="Pfam" id="PF13788"/>
    </source>
</evidence>
<dbReference type="Proteomes" id="UP001153387">
    <property type="component" value="Unassembled WGS sequence"/>
</dbReference>
<evidence type="ECO:0000313" key="3">
    <source>
        <dbReference type="Proteomes" id="UP001153387"/>
    </source>
</evidence>
<sequence>MWKISKVEAEGREPVALVSGEVIGDVQSALDMMANVRYETGVDRIVIDGTMLDAEFYDLKTGLAGAIAQKFVNYQVKLAIVGDFSAYTSASKSLRDFIYECNQGRDLFFLPTEPQAIEKLGATR</sequence>
<dbReference type="RefSeq" id="WP_277565359.1">
    <property type="nucleotide sequence ID" value="NZ_JAPDHZ010000003.1"/>
</dbReference>
<dbReference type="Pfam" id="PF13788">
    <property type="entry name" value="DUF4180"/>
    <property type="match status" value="1"/>
</dbReference>
<dbReference type="InterPro" id="IPR025438">
    <property type="entry name" value="DUF4180"/>
</dbReference>
<organism evidence="2 3">
    <name type="scientific">Cohnella ginsengisoli</name>
    <dbReference type="NCBI Taxonomy" id="425004"/>
    <lineage>
        <taxon>Bacteria</taxon>
        <taxon>Bacillati</taxon>
        <taxon>Bacillota</taxon>
        <taxon>Bacilli</taxon>
        <taxon>Bacillales</taxon>
        <taxon>Paenibacillaceae</taxon>
        <taxon>Cohnella</taxon>
    </lineage>
</organism>
<protein>
    <submittedName>
        <fullName evidence="2">DUF4180 domain-containing protein</fullName>
    </submittedName>
</protein>
<proteinExistence type="predicted"/>
<comment type="caution">
    <text evidence="2">The sequence shown here is derived from an EMBL/GenBank/DDBJ whole genome shotgun (WGS) entry which is preliminary data.</text>
</comment>
<accession>A0A9X4QN09</accession>
<evidence type="ECO:0000313" key="2">
    <source>
        <dbReference type="EMBL" id="MDG0791480.1"/>
    </source>
</evidence>
<dbReference type="AlphaFoldDB" id="A0A9X4QN09"/>
<dbReference type="EMBL" id="JAPDHZ010000003">
    <property type="protein sequence ID" value="MDG0791480.1"/>
    <property type="molecule type" value="Genomic_DNA"/>
</dbReference>
<name>A0A9X4QN09_9BACL</name>
<keyword evidence="3" id="KW-1185">Reference proteome</keyword>
<feature type="domain" description="DUF4180" evidence="1">
    <location>
        <begin position="19"/>
        <end position="120"/>
    </location>
</feature>
<reference evidence="2 3" key="1">
    <citation type="submission" date="2022-10" db="EMBL/GenBank/DDBJ databases">
        <title>Comparative genomic analysis of Cohnella hashimotonis sp. nov., isolated from the International Space Station.</title>
        <authorList>
            <person name="Simpson A."/>
            <person name="Venkateswaran K."/>
        </authorList>
    </citation>
    <scope>NUCLEOTIDE SEQUENCE [LARGE SCALE GENOMIC DNA]</scope>
    <source>
        <strain evidence="2 3">DSM 18997</strain>
    </source>
</reference>